<dbReference type="Pfam" id="PF03055">
    <property type="entry name" value="RPE65"/>
    <property type="match status" value="1"/>
</dbReference>
<accession>A0A2S0KKT7</accession>
<comment type="similarity">
    <text evidence="1 6">Belongs to the carotenoid oxygenase family.</text>
</comment>
<dbReference type="OrthoDB" id="6636843at2"/>
<evidence type="ECO:0000256" key="2">
    <source>
        <dbReference type="ARBA" id="ARBA00022723"/>
    </source>
</evidence>
<dbReference type="PANTHER" id="PTHR10543">
    <property type="entry name" value="BETA-CAROTENE DIOXYGENASE"/>
    <property type="match status" value="1"/>
</dbReference>
<dbReference type="GO" id="GO:0010436">
    <property type="term" value="F:carotenoid dioxygenase activity"/>
    <property type="evidence" value="ECO:0007669"/>
    <property type="project" value="TreeGrafter"/>
</dbReference>
<feature type="binding site" evidence="5">
    <location>
        <position position="312"/>
    </location>
    <ligand>
        <name>Fe cation</name>
        <dbReference type="ChEBI" id="CHEBI:24875"/>
        <note>catalytic</note>
    </ligand>
</feature>
<feature type="binding site" evidence="5">
    <location>
        <position position="162"/>
    </location>
    <ligand>
        <name>Fe cation</name>
        <dbReference type="ChEBI" id="CHEBI:24875"/>
        <note>catalytic</note>
    </ligand>
</feature>
<dbReference type="KEGG" id="git:C6V83_15395"/>
<keyword evidence="3 6" id="KW-0560">Oxidoreductase</keyword>
<sequence length="490" mass="52966">MTATGSNLFLSGEFTPVRSELTEFDLPVTGVLPDQLSGRYLRNGPNPVADLDPDTYNWFTGDGMVHGIALDGGRARWYRNRWVDSPVTAAALAARGVPRSAPSDAGRSFVHGPGANTNVIGFGGRTLALVEAGLACQELSTELDTVDVCDFGGTVRSGFTAHPLEDPETGELHAISYHFGLGDRVRYTVIGRDGRARREVDITVGGSPMMHSFSLTASSVVIYDLPVVFDPRQAAALTVARPLRPLARLALGAIAGRVQLPHATGRRIPANPAGRLPYRWDPGYRARVGVMPREGRDEDVRWIDVDPCYVYHSLNAYDDDGDVVVDLVVHQRTFDRDLTGPTEGHPRLERWRLDPAAGTCSRTPLDDTEVEFPRGDERFTGRAHSTGWMVATGDGGASRLFSDRLIRVGHDGSAATVRAFGESSSVGEFVFVPRSPDASEGDGFVMGLVSDLAEDTTRLVVLDAQTLEDVAAVALPQRVPPGFHGNWLPD</sequence>
<evidence type="ECO:0000256" key="3">
    <source>
        <dbReference type="ARBA" id="ARBA00023002"/>
    </source>
</evidence>
<organism evidence="7 8">
    <name type="scientific">Gordonia iterans</name>
    <dbReference type="NCBI Taxonomy" id="1004901"/>
    <lineage>
        <taxon>Bacteria</taxon>
        <taxon>Bacillati</taxon>
        <taxon>Actinomycetota</taxon>
        <taxon>Actinomycetes</taxon>
        <taxon>Mycobacteriales</taxon>
        <taxon>Gordoniaceae</taxon>
        <taxon>Gordonia</taxon>
    </lineage>
</organism>
<gene>
    <name evidence="7" type="ORF">C6V83_15395</name>
</gene>
<evidence type="ECO:0000313" key="8">
    <source>
        <dbReference type="Proteomes" id="UP000239814"/>
    </source>
</evidence>
<proteinExistence type="inferred from homology"/>
<dbReference type="AlphaFoldDB" id="A0A2S0KKT7"/>
<dbReference type="InterPro" id="IPR004294">
    <property type="entry name" value="Carotenoid_Oase"/>
</dbReference>
<dbReference type="RefSeq" id="WP_105944005.1">
    <property type="nucleotide sequence ID" value="NZ_CP027433.1"/>
</dbReference>
<dbReference type="EC" id="1.13.11.-" evidence="6"/>
<feature type="binding site" evidence="5">
    <location>
        <position position="484"/>
    </location>
    <ligand>
        <name>Fe cation</name>
        <dbReference type="ChEBI" id="CHEBI:24875"/>
        <note>catalytic</note>
    </ligand>
</feature>
<name>A0A2S0KKT7_9ACTN</name>
<keyword evidence="4 5" id="KW-0408">Iron</keyword>
<comment type="cofactor">
    <cofactor evidence="5 6">
        <name>Fe(2+)</name>
        <dbReference type="ChEBI" id="CHEBI:29033"/>
    </cofactor>
    <text evidence="5 6">Binds 1 Fe(2+) ion per subunit.</text>
</comment>
<evidence type="ECO:0000256" key="4">
    <source>
        <dbReference type="ARBA" id="ARBA00023004"/>
    </source>
</evidence>
<dbReference type="PANTHER" id="PTHR10543:SF89">
    <property type="entry name" value="CAROTENOID 9,10(9',10')-CLEAVAGE DIOXYGENASE 1"/>
    <property type="match status" value="1"/>
</dbReference>
<evidence type="ECO:0000256" key="1">
    <source>
        <dbReference type="ARBA" id="ARBA00006787"/>
    </source>
</evidence>
<dbReference type="Proteomes" id="UP000239814">
    <property type="component" value="Chromosome"/>
</dbReference>
<dbReference type="GO" id="GO:0046872">
    <property type="term" value="F:metal ion binding"/>
    <property type="evidence" value="ECO:0007669"/>
    <property type="project" value="UniProtKB-KW"/>
</dbReference>
<keyword evidence="8" id="KW-1185">Reference proteome</keyword>
<dbReference type="GO" id="GO:0016121">
    <property type="term" value="P:carotene catabolic process"/>
    <property type="evidence" value="ECO:0007669"/>
    <property type="project" value="TreeGrafter"/>
</dbReference>
<evidence type="ECO:0000256" key="6">
    <source>
        <dbReference type="RuleBase" id="RU364048"/>
    </source>
</evidence>
<reference evidence="7 8" key="1">
    <citation type="submission" date="2018-03" db="EMBL/GenBank/DDBJ databases">
        <title>Characteristics and genome of n-alkane degrading marine bacteria Gordonia iterans isolated from crude oil contaminated in Tae-an, South Korea.</title>
        <authorList>
            <person name="Lee S.-S."/>
            <person name="Kim H."/>
        </authorList>
    </citation>
    <scope>NUCLEOTIDE SEQUENCE [LARGE SCALE GENOMIC DNA]</scope>
    <source>
        <strain evidence="7 8">Co17</strain>
    </source>
</reference>
<evidence type="ECO:0000313" key="7">
    <source>
        <dbReference type="EMBL" id="AVM02305.1"/>
    </source>
</evidence>
<dbReference type="EMBL" id="CP027433">
    <property type="protein sequence ID" value="AVM02305.1"/>
    <property type="molecule type" value="Genomic_DNA"/>
</dbReference>
<evidence type="ECO:0000256" key="5">
    <source>
        <dbReference type="PIRSR" id="PIRSR604294-1"/>
    </source>
</evidence>
<keyword evidence="2 5" id="KW-0479">Metal-binding</keyword>
<feature type="binding site" evidence="5">
    <location>
        <position position="211"/>
    </location>
    <ligand>
        <name>Fe cation</name>
        <dbReference type="ChEBI" id="CHEBI:24875"/>
        <note>catalytic</note>
    </ligand>
</feature>
<keyword evidence="6" id="KW-0223">Dioxygenase</keyword>
<protein>
    <recommendedName>
        <fullName evidence="6">Dioxygenase</fullName>
        <ecNumber evidence="6">1.13.11.-</ecNumber>
    </recommendedName>
</protein>